<name>A0A0F6YIJ0_9BACT</name>
<evidence type="ECO:0000256" key="9">
    <source>
        <dbReference type="ARBA" id="ARBA00022722"/>
    </source>
</evidence>
<dbReference type="GO" id="GO:0019843">
    <property type="term" value="F:rRNA binding"/>
    <property type="evidence" value="ECO:0007669"/>
    <property type="project" value="UniProtKB-KW"/>
</dbReference>
<evidence type="ECO:0000256" key="13">
    <source>
        <dbReference type="ARBA" id="ARBA00022801"/>
    </source>
</evidence>
<evidence type="ECO:0000256" key="5">
    <source>
        <dbReference type="ARBA" id="ARBA00022490"/>
    </source>
</evidence>
<dbReference type="InterPro" id="IPR012340">
    <property type="entry name" value="NA-bd_OB-fold"/>
</dbReference>
<evidence type="ECO:0000256" key="7">
    <source>
        <dbReference type="ARBA" id="ARBA00022555"/>
    </source>
</evidence>
<sequence length="520" mass="57977">MAQNTIVISVDVGETRVALIENGILAEIYVERERDRSPVGNIYLGKVTRVLPGMQAAFVDVGLDRAAFLHVEDVIPQADFEKLVGDKDNGHDDDEEEGSSEGGAKDKQKSKKDERLSRKTPIRDVLKEGQHIVVQVSKGPISTKGARVTSHVSLPGRFVVYMPTIDHVGVSKRIGNDKERKRLREVIDGVKPPHGGLIVRTVAAGLTKGGLKADVGYLVKTWEGIADKQKSARKAPQLLYSELDIILRTARDLLTEDVGKIVIDDREEYLRLMQFVEAFMPERAGDIELYSGSDPIFDEFGIEDEIARSLSRKVPLPSGGYLIIDQAEALTAIDVNTGRFTGKGKDVEETILQTNLEAAKEIPYQLRFRNLGGLIVLDFIDMERSSHRDKVYKALVAALKNDKAKTTVVRISELGLVEMTRKRTRESLGRTLYEPCFYCDGTGQLQSKTTICHEILRQIRREKDSLPGFKVVVNAHPAVVDAMQREQKDALVKASARYARQIVMQARKDYHLEQFDLSGS</sequence>
<evidence type="ECO:0000256" key="3">
    <source>
        <dbReference type="ARBA" id="ARBA00005663"/>
    </source>
</evidence>
<gene>
    <name evidence="18" type="ORF">DB32_003302</name>
</gene>
<dbReference type="InterPro" id="IPR048583">
    <property type="entry name" value="RNase_E_G_thioredoxin-like"/>
</dbReference>
<dbReference type="Gene3D" id="2.40.50.140">
    <property type="entry name" value="Nucleic acid-binding proteins"/>
    <property type="match status" value="1"/>
</dbReference>
<dbReference type="GO" id="GO:0004540">
    <property type="term" value="F:RNA nuclease activity"/>
    <property type="evidence" value="ECO:0007669"/>
    <property type="project" value="InterPro"/>
</dbReference>
<evidence type="ECO:0000256" key="11">
    <source>
        <dbReference type="ARBA" id="ARBA00022730"/>
    </source>
</evidence>
<dbReference type="GO" id="GO:0000049">
    <property type="term" value="F:tRNA binding"/>
    <property type="evidence" value="ECO:0007669"/>
    <property type="project" value="UniProtKB-KW"/>
</dbReference>
<dbReference type="AlphaFoldDB" id="A0A0F6YIJ0"/>
<dbReference type="Pfam" id="PF10150">
    <property type="entry name" value="RNase_E_G"/>
    <property type="match status" value="1"/>
</dbReference>
<dbReference type="OrthoDB" id="9804278at2"/>
<keyword evidence="19" id="KW-1185">Reference proteome</keyword>
<reference evidence="18 19" key="1">
    <citation type="submission" date="2015-03" db="EMBL/GenBank/DDBJ databases">
        <title>Genome assembly of Sandaracinus amylolyticus DSM 53668.</title>
        <authorList>
            <person name="Sharma G."/>
            <person name="Subramanian S."/>
        </authorList>
    </citation>
    <scope>NUCLEOTIDE SEQUENCE [LARGE SCALE GENOMIC DNA]</scope>
    <source>
        <strain evidence="18 19">DSM 53668</strain>
    </source>
</reference>
<feature type="compositionally biased region" description="Basic and acidic residues" evidence="16">
    <location>
        <begin position="103"/>
        <end position="121"/>
    </location>
</feature>
<dbReference type="Pfam" id="PF20833">
    <property type="entry name" value="RNase_E_G_Thio"/>
    <property type="match status" value="1"/>
</dbReference>
<evidence type="ECO:0000256" key="1">
    <source>
        <dbReference type="ARBA" id="ARBA00001946"/>
    </source>
</evidence>
<protein>
    <recommendedName>
        <fullName evidence="4">Ribonuclease G</fullName>
    </recommendedName>
</protein>
<dbReference type="SMART" id="SM00316">
    <property type="entry name" value="S1"/>
    <property type="match status" value="1"/>
</dbReference>
<evidence type="ECO:0000313" key="18">
    <source>
        <dbReference type="EMBL" id="AKF06153.1"/>
    </source>
</evidence>
<keyword evidence="12" id="KW-0255">Endonuclease</keyword>
<keyword evidence="9" id="KW-0540">Nuclease</keyword>
<dbReference type="PANTHER" id="PTHR30001">
    <property type="entry name" value="RIBONUCLEASE"/>
    <property type="match status" value="1"/>
</dbReference>
<evidence type="ECO:0000256" key="6">
    <source>
        <dbReference type="ARBA" id="ARBA00022552"/>
    </source>
</evidence>
<evidence type="ECO:0000256" key="14">
    <source>
        <dbReference type="ARBA" id="ARBA00022842"/>
    </source>
</evidence>
<keyword evidence="13" id="KW-0378">Hydrolase</keyword>
<keyword evidence="8" id="KW-0819">tRNA processing</keyword>
<dbReference type="GO" id="GO:0016787">
    <property type="term" value="F:hydrolase activity"/>
    <property type="evidence" value="ECO:0007669"/>
    <property type="project" value="UniProtKB-KW"/>
</dbReference>
<dbReference type="CDD" id="cd04453">
    <property type="entry name" value="S1_RNase_E"/>
    <property type="match status" value="1"/>
</dbReference>
<dbReference type="InterPro" id="IPR004659">
    <property type="entry name" value="RNase_E/G"/>
</dbReference>
<dbReference type="KEGG" id="samy:DB32_003302"/>
<comment type="subcellular location">
    <subcellularLocation>
        <location evidence="2">Cytoplasm</location>
    </subcellularLocation>
</comment>
<keyword evidence="7" id="KW-0820">tRNA-binding</keyword>
<dbReference type="GO" id="GO:0005737">
    <property type="term" value="C:cytoplasm"/>
    <property type="evidence" value="ECO:0007669"/>
    <property type="project" value="UniProtKB-SubCell"/>
</dbReference>
<dbReference type="InterPro" id="IPR003029">
    <property type="entry name" value="S1_domain"/>
</dbReference>
<feature type="domain" description="S1 motif" evidence="17">
    <location>
        <begin position="38"/>
        <end position="151"/>
    </location>
</feature>
<comment type="similarity">
    <text evidence="3">Belongs to the RNase E/G family. RNase G subfamily.</text>
</comment>
<evidence type="ECO:0000256" key="10">
    <source>
        <dbReference type="ARBA" id="ARBA00022723"/>
    </source>
</evidence>
<dbReference type="Proteomes" id="UP000034883">
    <property type="component" value="Chromosome"/>
</dbReference>
<evidence type="ECO:0000256" key="12">
    <source>
        <dbReference type="ARBA" id="ARBA00022759"/>
    </source>
</evidence>
<evidence type="ECO:0000256" key="16">
    <source>
        <dbReference type="SAM" id="MobiDB-lite"/>
    </source>
</evidence>
<dbReference type="InterPro" id="IPR019307">
    <property type="entry name" value="RNA-bd_AU-1/RNase_E/G"/>
</dbReference>
<keyword evidence="14" id="KW-0460">Magnesium</keyword>
<dbReference type="SUPFAM" id="SSF50249">
    <property type="entry name" value="Nucleic acid-binding proteins"/>
    <property type="match status" value="1"/>
</dbReference>
<dbReference type="NCBIfam" id="TIGR00757">
    <property type="entry name" value="RNaseEG"/>
    <property type="match status" value="1"/>
</dbReference>
<evidence type="ECO:0000256" key="2">
    <source>
        <dbReference type="ARBA" id="ARBA00004496"/>
    </source>
</evidence>
<proteinExistence type="inferred from homology"/>
<dbReference type="GO" id="GO:0008033">
    <property type="term" value="P:tRNA processing"/>
    <property type="evidence" value="ECO:0007669"/>
    <property type="project" value="UniProtKB-KW"/>
</dbReference>
<evidence type="ECO:0000256" key="4">
    <source>
        <dbReference type="ARBA" id="ARBA00017719"/>
    </source>
</evidence>
<dbReference type="EMBL" id="CP011125">
    <property type="protein sequence ID" value="AKF06153.1"/>
    <property type="molecule type" value="Genomic_DNA"/>
</dbReference>
<keyword evidence="6" id="KW-0698">rRNA processing</keyword>
<dbReference type="PANTHER" id="PTHR30001:SF0">
    <property type="entry name" value="RIBONUCLEASE G"/>
    <property type="match status" value="1"/>
</dbReference>
<accession>A0A0F6YIJ0</accession>
<keyword evidence="5" id="KW-0963">Cytoplasm</keyword>
<keyword evidence="15" id="KW-0694">RNA-binding</keyword>
<evidence type="ECO:0000259" key="17">
    <source>
        <dbReference type="SMART" id="SM00316"/>
    </source>
</evidence>
<comment type="cofactor">
    <cofactor evidence="1">
        <name>Mg(2+)</name>
        <dbReference type="ChEBI" id="CHEBI:18420"/>
    </cofactor>
</comment>
<evidence type="ECO:0000313" key="19">
    <source>
        <dbReference type="Proteomes" id="UP000034883"/>
    </source>
</evidence>
<dbReference type="RefSeq" id="WP_053233355.1">
    <property type="nucleotide sequence ID" value="NZ_CP011125.1"/>
</dbReference>
<keyword evidence="11" id="KW-0699">rRNA-binding</keyword>
<dbReference type="STRING" id="927083.DB32_003302"/>
<dbReference type="GO" id="GO:0046872">
    <property type="term" value="F:metal ion binding"/>
    <property type="evidence" value="ECO:0007669"/>
    <property type="project" value="UniProtKB-KW"/>
</dbReference>
<keyword evidence="10" id="KW-0479">Metal-binding</keyword>
<dbReference type="GO" id="GO:0004519">
    <property type="term" value="F:endonuclease activity"/>
    <property type="evidence" value="ECO:0007669"/>
    <property type="project" value="UniProtKB-KW"/>
</dbReference>
<organism evidence="18 19">
    <name type="scientific">Sandaracinus amylolyticus</name>
    <dbReference type="NCBI Taxonomy" id="927083"/>
    <lineage>
        <taxon>Bacteria</taxon>
        <taxon>Pseudomonadati</taxon>
        <taxon>Myxococcota</taxon>
        <taxon>Polyangia</taxon>
        <taxon>Polyangiales</taxon>
        <taxon>Sandaracinaceae</taxon>
        <taxon>Sandaracinus</taxon>
    </lineage>
</organism>
<feature type="region of interest" description="Disordered" evidence="16">
    <location>
        <begin position="82"/>
        <end position="121"/>
    </location>
</feature>
<evidence type="ECO:0000256" key="8">
    <source>
        <dbReference type="ARBA" id="ARBA00022694"/>
    </source>
</evidence>
<dbReference type="GO" id="GO:0006364">
    <property type="term" value="P:rRNA processing"/>
    <property type="evidence" value="ECO:0007669"/>
    <property type="project" value="UniProtKB-KW"/>
</dbReference>
<dbReference type="Gene3D" id="3.40.1260.20">
    <property type="entry name" value="Ribonuclease E, catalytic domain"/>
    <property type="match status" value="1"/>
</dbReference>
<evidence type="ECO:0000256" key="15">
    <source>
        <dbReference type="ARBA" id="ARBA00022884"/>
    </source>
</evidence>